<evidence type="ECO:0000313" key="1">
    <source>
        <dbReference type="EMBL" id="MXS25291.1"/>
    </source>
</evidence>
<sequence>MTTGLEEILSNIHKLQVNNKRVAREAVTEAAELFADNLEANTPTDEGEMANDVQITGFKGGAKGQIEKDIGYGKSTGYRVKYPDDGTIHQRPQNFKERTIQQSTQPVKEIYVKKIQEGLKL</sequence>
<dbReference type="AlphaFoldDB" id="A0A6I4XHP0"/>
<accession>A0A6I4XHP0</accession>
<name>A0A6I4XHP0_ENTGA</name>
<dbReference type="NCBIfam" id="TIGR01725">
    <property type="entry name" value="phge_HK97_gp10"/>
    <property type="match status" value="1"/>
</dbReference>
<evidence type="ECO:0000313" key="2">
    <source>
        <dbReference type="Proteomes" id="UP000439965"/>
    </source>
</evidence>
<dbReference type="RefSeq" id="WP_160805774.1">
    <property type="nucleotide sequence ID" value="NZ_WVTI01000002.1"/>
</dbReference>
<proteinExistence type="predicted"/>
<dbReference type="InterPro" id="IPR010064">
    <property type="entry name" value="HK97-gp10_tail"/>
</dbReference>
<organism evidence="1 2">
    <name type="scientific">Enterococcus gallinarum</name>
    <dbReference type="NCBI Taxonomy" id="1353"/>
    <lineage>
        <taxon>Bacteria</taxon>
        <taxon>Bacillati</taxon>
        <taxon>Bacillota</taxon>
        <taxon>Bacilli</taxon>
        <taxon>Lactobacillales</taxon>
        <taxon>Enterococcaceae</taxon>
        <taxon>Enterococcus</taxon>
    </lineage>
</organism>
<gene>
    <name evidence="1" type="ORF">GTI89_04260</name>
</gene>
<comment type="caution">
    <text evidence="1">The sequence shown here is derived from an EMBL/GenBank/DDBJ whole genome shotgun (WGS) entry which is preliminary data.</text>
</comment>
<evidence type="ECO:0008006" key="3">
    <source>
        <dbReference type="Google" id="ProtNLM"/>
    </source>
</evidence>
<dbReference type="Pfam" id="PF04883">
    <property type="entry name" value="HK97-gp10_like"/>
    <property type="match status" value="1"/>
</dbReference>
<dbReference type="Proteomes" id="UP000439965">
    <property type="component" value="Unassembled WGS sequence"/>
</dbReference>
<protein>
    <recommendedName>
        <fullName evidence="3">HK97 gp10 family phage protein</fullName>
    </recommendedName>
</protein>
<dbReference type="EMBL" id="WVTI01000002">
    <property type="protein sequence ID" value="MXS25291.1"/>
    <property type="molecule type" value="Genomic_DNA"/>
</dbReference>
<reference evidence="1 2" key="1">
    <citation type="submission" date="2019-04" db="EMBL/GenBank/DDBJ databases">
        <title>Step-wise assembly of the neonatal virome modulated by breast feeding.</title>
        <authorList>
            <person name="Liang G."/>
            <person name="Bushman F."/>
        </authorList>
    </citation>
    <scope>NUCLEOTIDE SEQUENCE [LARGE SCALE GENOMIC DNA]</scope>
    <source>
        <strain evidence="1 2">E3404</strain>
    </source>
</reference>